<sequence length="280" mass="32054">MDIRYSTGKEPFKTMTTEELRKEFLISNIFVKNDVSAVYSHIDRIVTLGAMPVDKKVKLDKNIDPMKDFGVDFFLQRRELGMINIGGDGIVVADGVEYKVNHYDALYLGAGTKDVVLESVDKKNPAKFYMNSVPAHVSYPSRVITYEQANHVHAGSAAESNDRTINQYIHPDILETCQLSMGMTHLETGSVWNTMPAHTHERRMEVYFYFDLPEDQVLFHFMGEPQQTRHIVMHNDEAVINPSWSIHSGCGTSNYTFIWSMGGENRTYTDQDWIRTTDLR</sequence>
<dbReference type="InterPro" id="IPR021120">
    <property type="entry name" value="KduI/IolB_isomerase"/>
</dbReference>
<keyword evidence="8" id="KW-1185">Reference proteome</keyword>
<dbReference type="GO" id="GO:0042840">
    <property type="term" value="P:D-glucuronate catabolic process"/>
    <property type="evidence" value="ECO:0007669"/>
    <property type="project" value="TreeGrafter"/>
</dbReference>
<dbReference type="RefSeq" id="WP_078931013.1">
    <property type="nucleotide sequence ID" value="NZ_CAMCOW010000015.1"/>
</dbReference>
<dbReference type="GO" id="GO:0045490">
    <property type="term" value="P:pectin catabolic process"/>
    <property type="evidence" value="ECO:0007669"/>
    <property type="project" value="UniProtKB-UniRule"/>
</dbReference>
<dbReference type="CDD" id="cd20294">
    <property type="entry name" value="cupin_KduI_N"/>
    <property type="match status" value="1"/>
</dbReference>
<evidence type="ECO:0000256" key="1">
    <source>
        <dbReference type="ARBA" id="ARBA00000552"/>
    </source>
</evidence>
<dbReference type="HAMAP" id="MF_00687">
    <property type="entry name" value="KduI"/>
    <property type="match status" value="1"/>
</dbReference>
<evidence type="ECO:0000256" key="3">
    <source>
        <dbReference type="ARBA" id="ARBA00022723"/>
    </source>
</evidence>
<dbReference type="AlphaFoldDB" id="A0A1T4NLY2"/>
<dbReference type="InterPro" id="IPR011051">
    <property type="entry name" value="RmlC_Cupin_sf"/>
</dbReference>
<dbReference type="InterPro" id="IPR007045">
    <property type="entry name" value="KduI"/>
</dbReference>
<dbReference type="EMBL" id="FUXC01000006">
    <property type="protein sequence ID" value="SJZ80212.1"/>
    <property type="molecule type" value="Genomic_DNA"/>
</dbReference>
<dbReference type="Gene3D" id="2.60.120.10">
    <property type="entry name" value="Jelly Rolls"/>
    <property type="match status" value="1"/>
</dbReference>
<dbReference type="GeneID" id="303367514"/>
<evidence type="ECO:0000313" key="8">
    <source>
        <dbReference type="Proteomes" id="UP000190395"/>
    </source>
</evidence>
<comment type="function">
    <text evidence="6">Catalyzes the isomerization of 5-dehydro-4-deoxy-D-glucuronate to 3-deoxy-D-glycero-2,5-hexodiulosonate.</text>
</comment>
<feature type="binding site" evidence="6">
    <location>
        <position position="247"/>
    </location>
    <ligand>
        <name>Zn(2+)</name>
        <dbReference type="ChEBI" id="CHEBI:29105"/>
    </ligand>
</feature>
<proteinExistence type="inferred from homology"/>
<evidence type="ECO:0000313" key="7">
    <source>
        <dbReference type="EMBL" id="SJZ80212.1"/>
    </source>
</evidence>
<dbReference type="GO" id="GO:0008697">
    <property type="term" value="F:4-deoxy-L-threo-5-hexosulose-uronate ketol-isomerase activity"/>
    <property type="evidence" value="ECO:0007669"/>
    <property type="project" value="UniProtKB-UniRule"/>
</dbReference>
<keyword evidence="3 6" id="KW-0479">Metal-binding</keyword>
<dbReference type="GO" id="GO:0008270">
    <property type="term" value="F:zinc ion binding"/>
    <property type="evidence" value="ECO:0007669"/>
    <property type="project" value="UniProtKB-UniRule"/>
</dbReference>
<dbReference type="Proteomes" id="UP000190395">
    <property type="component" value="Unassembled WGS sequence"/>
</dbReference>
<dbReference type="PANTHER" id="PTHR38461">
    <property type="entry name" value="4-DEOXY-L-THREO-5-HEXOSULOSE-URONATE KETOL-ISOMERASE"/>
    <property type="match status" value="1"/>
</dbReference>
<dbReference type="UniPathway" id="UPA00545">
    <property type="reaction ID" value="UER00826"/>
</dbReference>
<feature type="binding site" evidence="6">
    <location>
        <position position="200"/>
    </location>
    <ligand>
        <name>Zn(2+)</name>
        <dbReference type="ChEBI" id="CHEBI:29105"/>
    </ligand>
</feature>
<dbReference type="OrthoDB" id="9770644at2"/>
<evidence type="ECO:0000256" key="4">
    <source>
        <dbReference type="ARBA" id="ARBA00022833"/>
    </source>
</evidence>
<feature type="binding site" evidence="6">
    <location>
        <position position="198"/>
    </location>
    <ligand>
        <name>Zn(2+)</name>
        <dbReference type="ChEBI" id="CHEBI:29105"/>
    </ligand>
</feature>
<organism evidence="7 8">
    <name type="scientific">Treponema berlinense</name>
    <dbReference type="NCBI Taxonomy" id="225004"/>
    <lineage>
        <taxon>Bacteria</taxon>
        <taxon>Pseudomonadati</taxon>
        <taxon>Spirochaetota</taxon>
        <taxon>Spirochaetia</taxon>
        <taxon>Spirochaetales</taxon>
        <taxon>Treponemataceae</taxon>
        <taxon>Treponema</taxon>
    </lineage>
</organism>
<dbReference type="InterPro" id="IPR027449">
    <property type="entry name" value="KduI_N"/>
</dbReference>
<evidence type="ECO:0000256" key="5">
    <source>
        <dbReference type="ARBA" id="ARBA00023235"/>
    </source>
</evidence>
<feature type="binding site" evidence="6">
    <location>
        <position position="205"/>
    </location>
    <ligand>
        <name>Zn(2+)</name>
        <dbReference type="ChEBI" id="CHEBI:29105"/>
    </ligand>
</feature>
<dbReference type="SUPFAM" id="SSF51182">
    <property type="entry name" value="RmlC-like cupins"/>
    <property type="match status" value="1"/>
</dbReference>
<keyword evidence="4 6" id="KW-0862">Zinc</keyword>
<dbReference type="EC" id="5.3.1.17" evidence="6"/>
<comment type="cofactor">
    <cofactor evidence="6">
        <name>Zn(2+)</name>
        <dbReference type="ChEBI" id="CHEBI:29105"/>
    </cofactor>
    <text evidence="6">Binds 1 zinc ion per subunit.</text>
</comment>
<keyword evidence="5 6" id="KW-0413">Isomerase</keyword>
<evidence type="ECO:0000256" key="2">
    <source>
        <dbReference type="ARBA" id="ARBA00008086"/>
    </source>
</evidence>
<dbReference type="PANTHER" id="PTHR38461:SF1">
    <property type="entry name" value="4-DEOXY-L-THREO-5-HEXOSULOSE-URONATE KETOL-ISOMERASE"/>
    <property type="match status" value="1"/>
</dbReference>
<dbReference type="GO" id="GO:0019698">
    <property type="term" value="P:D-galacturonate catabolic process"/>
    <property type="evidence" value="ECO:0007669"/>
    <property type="project" value="TreeGrafter"/>
</dbReference>
<protein>
    <recommendedName>
        <fullName evidence="6">4-deoxy-L-threo-5-hexosulose-uronate ketol-isomerase</fullName>
        <ecNumber evidence="6">5.3.1.17</ecNumber>
    </recommendedName>
    <alternativeName>
        <fullName evidence="6">5-keto-4-deoxyuronate isomerase</fullName>
    </alternativeName>
    <alternativeName>
        <fullName evidence="6">DKI isomerase</fullName>
    </alternativeName>
</protein>
<reference evidence="7 8" key="1">
    <citation type="submission" date="2017-02" db="EMBL/GenBank/DDBJ databases">
        <authorList>
            <person name="Peterson S.W."/>
        </authorList>
    </citation>
    <scope>NUCLEOTIDE SEQUENCE [LARGE SCALE GENOMIC DNA]</scope>
    <source>
        <strain evidence="7 8">ATCC BAA-909</strain>
    </source>
</reference>
<gene>
    <name evidence="6" type="primary">kduI</name>
    <name evidence="7" type="ORF">SAMN02745152_01272</name>
</gene>
<dbReference type="InterPro" id="IPR014710">
    <property type="entry name" value="RmlC-like_jellyroll"/>
</dbReference>
<dbReference type="CDD" id="cd20491">
    <property type="entry name" value="cupin_KduI_C"/>
    <property type="match status" value="1"/>
</dbReference>
<dbReference type="Pfam" id="PF04962">
    <property type="entry name" value="KduI"/>
    <property type="match status" value="1"/>
</dbReference>
<comment type="pathway">
    <text evidence="6">Glycan metabolism; pectin degradation; 2-dehydro-3-deoxy-D-gluconate from pectin: step 4/5.</text>
</comment>
<name>A0A1T4NLY2_9SPIR</name>
<accession>A0A1T4NLY2</accession>
<dbReference type="STRING" id="225004.SAMN02745152_01272"/>
<dbReference type="PIRSF" id="PIRSF006625">
    <property type="entry name" value="KduI"/>
    <property type="match status" value="1"/>
</dbReference>
<evidence type="ECO:0000256" key="6">
    <source>
        <dbReference type="HAMAP-Rule" id="MF_00687"/>
    </source>
</evidence>
<comment type="catalytic activity">
    <reaction evidence="1 6">
        <text>5-dehydro-4-deoxy-D-glucuronate = 3-deoxy-D-glycero-2,5-hexodiulosonate</text>
        <dbReference type="Rhea" id="RHEA:23896"/>
        <dbReference type="ChEBI" id="CHEBI:17117"/>
        <dbReference type="ChEBI" id="CHEBI:29071"/>
        <dbReference type="EC" id="5.3.1.17"/>
    </reaction>
</comment>
<dbReference type="NCBIfam" id="NF002091">
    <property type="entry name" value="PRK00924.1"/>
    <property type="match status" value="1"/>
</dbReference>
<comment type="similarity">
    <text evidence="2 6">Belongs to the KduI family.</text>
</comment>
<dbReference type="Gene3D" id="2.60.120.520">
    <property type="entry name" value="pectin degrading enzyme 5-keto 4- deoxyuronate isomerase, domain 1"/>
    <property type="match status" value="1"/>
</dbReference>